<protein>
    <submittedName>
        <fullName evidence="4">RNA methylase</fullName>
    </submittedName>
</protein>
<dbReference type="PROSITE" id="PS00092">
    <property type="entry name" value="N6_MTASE"/>
    <property type="match status" value="1"/>
</dbReference>
<evidence type="ECO:0000313" key="4">
    <source>
        <dbReference type="EMBL" id="MCP1674323.1"/>
    </source>
</evidence>
<dbReference type="InterPro" id="IPR031339">
    <property type="entry name" value="DUF4942"/>
</dbReference>
<dbReference type="GO" id="GO:0008168">
    <property type="term" value="F:methyltransferase activity"/>
    <property type="evidence" value="ECO:0007669"/>
    <property type="project" value="UniProtKB-KW"/>
</dbReference>
<reference evidence="4" key="1">
    <citation type="submission" date="2022-03" db="EMBL/GenBank/DDBJ databases">
        <title>Genomic Encyclopedia of Type Strains, Phase III (KMG-III): the genomes of soil and plant-associated and newly described type strains.</title>
        <authorList>
            <person name="Whitman W."/>
        </authorList>
    </citation>
    <scope>NUCLEOTIDE SEQUENCE</scope>
    <source>
        <strain evidence="4">ANL 6-2</strain>
    </source>
</reference>
<dbReference type="Pfam" id="PF13708">
    <property type="entry name" value="DUF4942"/>
    <property type="match status" value="1"/>
</dbReference>
<dbReference type="EMBL" id="JALJXV010000003">
    <property type="protein sequence ID" value="MCP1674323.1"/>
    <property type="molecule type" value="Genomic_DNA"/>
</dbReference>
<gene>
    <name evidence="4" type="ORF">J2T57_001425</name>
</gene>
<sequence>MATSADVLQFYPTPAALARHAWSLFESREFIRVLEPSAGTGDLADPGRAELAGMRQAAIDCVEYDIERHAVLREKGYRVVGHDFLALRDGAIYSHIIMNPPFASGAAHVLHAWKILYHGEIVAVINAETLDNPCTRERQQLARLVADHGRVEYHDAAFLSPETQRKSAVRIALVWLNKQAASATDVLGDLLADLRRDRASAEDWAQAGDTGEAQALMLPERFIENVVLAFDASVEAAKTMILAEARFKNYRALVGKTMAEANGEAGRGVDQRDSAYVINRLNEAYGELKDRAWTAILRSTDVTSRLSSAAQKRLEAQFEDIKQMAFTESNIRGFICGLVAKQGEIQVDMACDVFDEIMRYHSDNRAYYMGWRSNDRHRTLAMRIKTTRFVLPGFQYWPFGSGLAWESRRRLADIDKVFAMLDGKLTPEVGLADLFEHHQRALANGERLQASYFDVRYYKGRGTIHFFPRSKTLVDRLNRLVGRERAWLPEDAEQAHPDFWAQYEAAEKMTKTVNAAIVERQRGHYHNLLWMAEHGQDDDRARAMELLGEAITEAVGAHGFEPETLLEANPARPRLTASR</sequence>
<organism evidence="4 5">
    <name type="scientific">Natronocella acetinitrilica</name>
    <dbReference type="NCBI Taxonomy" id="414046"/>
    <lineage>
        <taxon>Bacteria</taxon>
        <taxon>Pseudomonadati</taxon>
        <taxon>Pseudomonadota</taxon>
        <taxon>Gammaproteobacteria</taxon>
        <taxon>Chromatiales</taxon>
        <taxon>Ectothiorhodospiraceae</taxon>
        <taxon>Natronocella</taxon>
    </lineage>
</organism>
<feature type="domain" description="DUF4942" evidence="3">
    <location>
        <begin position="287"/>
        <end position="486"/>
    </location>
</feature>
<dbReference type="InterPro" id="IPR029063">
    <property type="entry name" value="SAM-dependent_MTases_sf"/>
</dbReference>
<proteinExistence type="predicted"/>
<keyword evidence="2" id="KW-0808">Transferase</keyword>
<dbReference type="Proteomes" id="UP001205843">
    <property type="component" value="Unassembled WGS sequence"/>
</dbReference>
<accession>A0AAE3G4N4</accession>
<dbReference type="GO" id="GO:0032259">
    <property type="term" value="P:methylation"/>
    <property type="evidence" value="ECO:0007669"/>
    <property type="project" value="UniProtKB-KW"/>
</dbReference>
<comment type="caution">
    <text evidence="4">The sequence shown here is derived from an EMBL/GenBank/DDBJ whole genome shotgun (WGS) entry which is preliminary data.</text>
</comment>
<dbReference type="AlphaFoldDB" id="A0AAE3G4N4"/>
<evidence type="ECO:0000313" key="5">
    <source>
        <dbReference type="Proteomes" id="UP001205843"/>
    </source>
</evidence>
<keyword evidence="1 4" id="KW-0489">Methyltransferase</keyword>
<dbReference type="RefSeq" id="WP_253476254.1">
    <property type="nucleotide sequence ID" value="NZ_JALJXV010000003.1"/>
</dbReference>
<evidence type="ECO:0000256" key="2">
    <source>
        <dbReference type="ARBA" id="ARBA00022679"/>
    </source>
</evidence>
<evidence type="ECO:0000256" key="1">
    <source>
        <dbReference type="ARBA" id="ARBA00022603"/>
    </source>
</evidence>
<dbReference type="Gene3D" id="3.40.50.150">
    <property type="entry name" value="Vaccinia Virus protein VP39"/>
    <property type="match status" value="1"/>
</dbReference>
<dbReference type="GO" id="GO:0003676">
    <property type="term" value="F:nucleic acid binding"/>
    <property type="evidence" value="ECO:0007669"/>
    <property type="project" value="InterPro"/>
</dbReference>
<name>A0AAE3G4N4_9GAMM</name>
<keyword evidence="5" id="KW-1185">Reference proteome</keyword>
<evidence type="ECO:0000259" key="3">
    <source>
        <dbReference type="Pfam" id="PF13708"/>
    </source>
</evidence>
<dbReference type="SUPFAM" id="SSF53335">
    <property type="entry name" value="S-adenosyl-L-methionine-dependent methyltransferases"/>
    <property type="match status" value="1"/>
</dbReference>
<dbReference type="InterPro" id="IPR002052">
    <property type="entry name" value="DNA_methylase_N6_adenine_CS"/>
</dbReference>